<dbReference type="GO" id="GO:0010181">
    <property type="term" value="F:FMN binding"/>
    <property type="evidence" value="ECO:0007669"/>
    <property type="project" value="InterPro"/>
</dbReference>
<dbReference type="InterPro" id="IPR013785">
    <property type="entry name" value="Aldolase_TIM"/>
</dbReference>
<accession>A0A1H4MNQ5</accession>
<feature type="binding site" evidence="7">
    <location>
        <begin position="84"/>
        <end position="86"/>
    </location>
    <ligand>
        <name>FMN</name>
        <dbReference type="ChEBI" id="CHEBI:58210"/>
    </ligand>
</feature>
<comment type="cofactor">
    <cofactor evidence="1">
        <name>FMN</name>
        <dbReference type="ChEBI" id="CHEBI:58210"/>
    </cofactor>
</comment>
<dbReference type="InterPro" id="IPR037396">
    <property type="entry name" value="FMN_HAD"/>
</dbReference>
<dbReference type="PANTHER" id="PTHR10578">
    <property type="entry name" value="S -2-HYDROXY-ACID OXIDASE-RELATED"/>
    <property type="match status" value="1"/>
</dbReference>
<feature type="binding site" evidence="7">
    <location>
        <position position="258"/>
    </location>
    <ligand>
        <name>FMN</name>
        <dbReference type="ChEBI" id="CHEBI:58210"/>
    </ligand>
</feature>
<dbReference type="CDD" id="cd02809">
    <property type="entry name" value="alpha_hydroxyacid_oxid_FMN"/>
    <property type="match status" value="1"/>
</dbReference>
<dbReference type="Proteomes" id="UP000182375">
    <property type="component" value="Unassembled WGS sequence"/>
</dbReference>
<feature type="binding site" evidence="7">
    <location>
        <position position="139"/>
    </location>
    <ligand>
        <name>FMN</name>
        <dbReference type="ChEBI" id="CHEBI:58210"/>
    </ligand>
</feature>
<dbReference type="PROSITE" id="PS00557">
    <property type="entry name" value="FMN_HYDROXY_ACID_DH_1"/>
    <property type="match status" value="1"/>
</dbReference>
<organism evidence="9 10">
    <name type="scientific">Streptomyces misionensis</name>
    <dbReference type="NCBI Taxonomy" id="67331"/>
    <lineage>
        <taxon>Bacteria</taxon>
        <taxon>Bacillati</taxon>
        <taxon>Actinomycetota</taxon>
        <taxon>Actinomycetes</taxon>
        <taxon>Kitasatosporales</taxon>
        <taxon>Streptomycetaceae</taxon>
        <taxon>Streptomyces</taxon>
    </lineage>
</organism>
<proteinExistence type="inferred from homology"/>
<keyword evidence="2 7" id="KW-0285">Flavoprotein</keyword>
<reference evidence="9 10" key="1">
    <citation type="submission" date="2016-10" db="EMBL/GenBank/DDBJ databases">
        <authorList>
            <person name="de Groot N.N."/>
        </authorList>
    </citation>
    <scope>NUCLEOTIDE SEQUENCE [LARGE SCALE GENOMIC DNA]</scope>
    <source>
        <strain evidence="9 10">DSM 40306</strain>
    </source>
</reference>
<evidence type="ECO:0000256" key="3">
    <source>
        <dbReference type="ARBA" id="ARBA00022643"/>
    </source>
</evidence>
<evidence type="ECO:0000313" key="10">
    <source>
        <dbReference type="Proteomes" id="UP000182375"/>
    </source>
</evidence>
<feature type="domain" description="FMN hydroxy acid dehydrogenase" evidence="8">
    <location>
        <begin position="4"/>
        <end position="363"/>
    </location>
</feature>
<dbReference type="EMBL" id="FNTD01000004">
    <property type="protein sequence ID" value="SEB84404.1"/>
    <property type="molecule type" value="Genomic_DNA"/>
</dbReference>
<sequence>MTGPRTGPAYDPAALARRALAELRPEHYDFIAGGAGEETALRENEDAFARLALLPRVLRGPGPGTGTRVGVLGREWPAPLFVSPTAFHRLAHPDGELATARAAAATGTPLVTGMAATTAVADVVAAARARDPEAVVWFQLYLQPEHEVTAELVRRAERAGCSALVVTVDSPVFGSRTRDLRNGFHDLPPGLAAENMRDLPGAAPGGTRDIAMWPAGWDDLRRLRDLTDLPLVLKGVLHPADARTAVEQGVDALLVSNHGGRQLDAAPAAVEALPAVAGAVAGRVPVLVDGGVRRGTDIALALALGAVAAGVGRPVLWALATGGEDGVTELLSALRADFAQVLALCGGHRPGDLTADQVVARGFPYHRPKGEPAW</sequence>
<dbReference type="InterPro" id="IPR000262">
    <property type="entry name" value="FMN-dep_DH"/>
</dbReference>
<evidence type="ECO:0000313" key="9">
    <source>
        <dbReference type="EMBL" id="SEB84404.1"/>
    </source>
</evidence>
<dbReference type="RefSeq" id="WP_074990324.1">
    <property type="nucleotide sequence ID" value="NZ_FNTD01000004.1"/>
</dbReference>
<dbReference type="SUPFAM" id="SSF51395">
    <property type="entry name" value="FMN-linked oxidoreductases"/>
    <property type="match status" value="1"/>
</dbReference>
<evidence type="ECO:0000256" key="7">
    <source>
        <dbReference type="PIRSR" id="PIRSR000138-2"/>
    </source>
</evidence>
<dbReference type="PANTHER" id="PTHR10578:SF107">
    <property type="entry name" value="2-HYDROXYACID OXIDASE 1"/>
    <property type="match status" value="1"/>
</dbReference>
<feature type="binding site" evidence="7">
    <location>
        <position position="234"/>
    </location>
    <ligand>
        <name>FMN</name>
        <dbReference type="ChEBI" id="CHEBI:58210"/>
    </ligand>
</feature>
<dbReference type="Gene3D" id="3.20.20.70">
    <property type="entry name" value="Aldolase class I"/>
    <property type="match status" value="1"/>
</dbReference>
<feature type="active site" description="Proton acceptor" evidence="6">
    <location>
        <position position="258"/>
    </location>
</feature>
<dbReference type="FunFam" id="3.20.20.70:FF:000029">
    <property type="entry name" value="L-lactate dehydrogenase"/>
    <property type="match status" value="1"/>
</dbReference>
<gene>
    <name evidence="9" type="ORF">SAMN04490357_0533</name>
</gene>
<feature type="binding site" evidence="7">
    <location>
        <begin position="312"/>
        <end position="313"/>
    </location>
    <ligand>
        <name>FMN</name>
        <dbReference type="ChEBI" id="CHEBI:58210"/>
    </ligand>
</feature>
<feature type="binding site" evidence="7">
    <location>
        <position position="261"/>
    </location>
    <ligand>
        <name>glyoxylate</name>
        <dbReference type="ChEBI" id="CHEBI:36655"/>
    </ligand>
</feature>
<dbReference type="PIRSF" id="PIRSF000138">
    <property type="entry name" value="Al-hdrx_acd_dh"/>
    <property type="match status" value="1"/>
</dbReference>
<dbReference type="Pfam" id="PF01070">
    <property type="entry name" value="FMN_dh"/>
    <property type="match status" value="1"/>
</dbReference>
<dbReference type="GO" id="GO:0016614">
    <property type="term" value="F:oxidoreductase activity, acting on CH-OH group of donors"/>
    <property type="evidence" value="ECO:0007669"/>
    <property type="project" value="UniProtKB-ARBA"/>
</dbReference>
<dbReference type="STRING" id="67331.SAMN04490357_0533"/>
<feature type="binding site" evidence="7">
    <location>
        <position position="256"/>
    </location>
    <ligand>
        <name>FMN</name>
        <dbReference type="ChEBI" id="CHEBI:58210"/>
    </ligand>
</feature>
<dbReference type="InterPro" id="IPR012133">
    <property type="entry name" value="Alpha-hydoxy_acid_DH_FMN"/>
</dbReference>
<protein>
    <submittedName>
        <fullName evidence="9">4-hydroxymandelate oxidase</fullName>
    </submittedName>
</protein>
<feature type="binding site" evidence="7">
    <location>
        <position position="176"/>
    </location>
    <ligand>
        <name>glyoxylate</name>
        <dbReference type="ChEBI" id="CHEBI:36655"/>
    </ligand>
</feature>
<dbReference type="InterPro" id="IPR008259">
    <property type="entry name" value="FMN_hydac_DH_AS"/>
</dbReference>
<dbReference type="AlphaFoldDB" id="A0A1H4MNQ5"/>
<dbReference type="GeneID" id="95509805"/>
<evidence type="ECO:0000256" key="6">
    <source>
        <dbReference type="PIRSR" id="PIRSR000138-1"/>
    </source>
</evidence>
<keyword evidence="3 7" id="KW-0288">FMN</keyword>
<feature type="binding site" evidence="7">
    <location>
        <position position="141"/>
    </location>
    <ligand>
        <name>glyoxylate</name>
        <dbReference type="ChEBI" id="CHEBI:36655"/>
    </ligand>
</feature>
<dbReference type="PROSITE" id="PS51349">
    <property type="entry name" value="FMN_HYDROXY_ACID_DH_2"/>
    <property type="match status" value="1"/>
</dbReference>
<feature type="binding site" evidence="7">
    <location>
        <begin position="289"/>
        <end position="293"/>
    </location>
    <ligand>
        <name>FMN</name>
        <dbReference type="ChEBI" id="CHEBI:58210"/>
    </ligand>
</feature>
<feature type="binding site" evidence="7">
    <location>
        <position position="167"/>
    </location>
    <ligand>
        <name>glyoxylate</name>
        <dbReference type="ChEBI" id="CHEBI:36655"/>
    </ligand>
</feature>
<evidence type="ECO:0000259" key="8">
    <source>
        <dbReference type="PROSITE" id="PS51349"/>
    </source>
</evidence>
<evidence type="ECO:0000256" key="4">
    <source>
        <dbReference type="ARBA" id="ARBA00023002"/>
    </source>
</evidence>
<name>A0A1H4MNQ5_9ACTN</name>
<keyword evidence="4" id="KW-0560">Oxidoreductase</keyword>
<evidence type="ECO:0000256" key="1">
    <source>
        <dbReference type="ARBA" id="ARBA00001917"/>
    </source>
</evidence>
<evidence type="ECO:0000256" key="2">
    <source>
        <dbReference type="ARBA" id="ARBA00022630"/>
    </source>
</evidence>
<comment type="similarity">
    <text evidence="5">Belongs to the FMN-dependent alpha-hydroxy acid dehydrogenase family.</text>
</comment>
<evidence type="ECO:0000256" key="5">
    <source>
        <dbReference type="ARBA" id="ARBA00024042"/>
    </source>
</evidence>